<sequence>MSSTFDSPRATFQAIKAPPASSRNSLGSISTLNSFQLPASAAVESSTNLDFNTNFDLSVPQFNASSTPLPYTLRDSQRRFALFLEPSQKSNFYCSIENFNDKVFRQLGPNQAQNYAPHISIIESILLNRSDDWENRWSSVQDLRDAVEDTIRDLAPQMQCPTFQGLGVVDKPEKALVIGLKSSDSYNELVRRLNRLMYDKHRVRVELRPMNRLQLAYDRNHPLNDHKLRHLQQIATETIAIDDLVLQRVPFDIVLYEVMLESQVTGVRHQMAELGRWRVVDGNRKTPGINSTNFFMPVSIVDTVKMMLGRWKLHSGKKHLRKEWKTVDTRLQSKLVTAS</sequence>
<gene>
    <name evidence="1" type="ORF">INT44_003426</name>
</gene>
<accession>A0A8H7PU95</accession>
<reference evidence="1" key="1">
    <citation type="submission" date="2020-12" db="EMBL/GenBank/DDBJ databases">
        <title>Metabolic potential, ecology and presence of endohyphal bacteria is reflected in genomic diversity of Mucoromycotina.</title>
        <authorList>
            <person name="Muszewska A."/>
            <person name="Okrasinska A."/>
            <person name="Steczkiewicz K."/>
            <person name="Drgas O."/>
            <person name="Orlowska M."/>
            <person name="Perlinska-Lenart U."/>
            <person name="Aleksandrzak-Piekarczyk T."/>
            <person name="Szatraj K."/>
            <person name="Zielenkiewicz U."/>
            <person name="Pilsyk S."/>
            <person name="Malc E."/>
            <person name="Mieczkowski P."/>
            <person name="Kruszewska J.S."/>
            <person name="Biernat P."/>
            <person name="Pawlowska J."/>
        </authorList>
    </citation>
    <scope>NUCLEOTIDE SEQUENCE</scope>
    <source>
        <strain evidence="1">WA0000051536</strain>
    </source>
</reference>
<dbReference type="AlphaFoldDB" id="A0A8H7PU95"/>
<comment type="caution">
    <text evidence="1">The sequence shown here is derived from an EMBL/GenBank/DDBJ whole genome shotgun (WGS) entry which is preliminary data.</text>
</comment>
<dbReference type="OrthoDB" id="2284077at2759"/>
<dbReference type="EMBL" id="JAEPRA010000009">
    <property type="protein sequence ID" value="KAG2180422.1"/>
    <property type="molecule type" value="Genomic_DNA"/>
</dbReference>
<evidence type="ECO:0000313" key="2">
    <source>
        <dbReference type="Proteomes" id="UP000612746"/>
    </source>
</evidence>
<organism evidence="1 2">
    <name type="scientific">Umbelopsis vinacea</name>
    <dbReference type="NCBI Taxonomy" id="44442"/>
    <lineage>
        <taxon>Eukaryota</taxon>
        <taxon>Fungi</taxon>
        <taxon>Fungi incertae sedis</taxon>
        <taxon>Mucoromycota</taxon>
        <taxon>Mucoromycotina</taxon>
        <taxon>Umbelopsidomycetes</taxon>
        <taxon>Umbelopsidales</taxon>
        <taxon>Umbelopsidaceae</taxon>
        <taxon>Umbelopsis</taxon>
    </lineage>
</organism>
<dbReference type="Proteomes" id="UP000612746">
    <property type="component" value="Unassembled WGS sequence"/>
</dbReference>
<evidence type="ECO:0000313" key="1">
    <source>
        <dbReference type="EMBL" id="KAG2180422.1"/>
    </source>
</evidence>
<name>A0A8H7PU95_9FUNG</name>
<keyword evidence="2" id="KW-1185">Reference proteome</keyword>
<proteinExistence type="predicted"/>
<protein>
    <submittedName>
        <fullName evidence="1">Uncharacterized protein</fullName>
    </submittedName>
</protein>